<gene>
    <name evidence="2" type="ORF">DSM107010_49410</name>
</gene>
<organism evidence="2 3">
    <name type="scientific">Chroococcidiopsis cubana SAG 39.79</name>
    <dbReference type="NCBI Taxonomy" id="388085"/>
    <lineage>
        <taxon>Bacteria</taxon>
        <taxon>Bacillati</taxon>
        <taxon>Cyanobacteriota</taxon>
        <taxon>Cyanophyceae</taxon>
        <taxon>Chroococcidiopsidales</taxon>
        <taxon>Chroococcidiopsidaceae</taxon>
        <taxon>Chroococcidiopsis</taxon>
    </lineage>
</organism>
<accession>A0AB37UDX0</accession>
<evidence type="ECO:0000313" key="2">
    <source>
        <dbReference type="EMBL" id="RUT07991.1"/>
    </source>
</evidence>
<keyword evidence="3" id="KW-1185">Reference proteome</keyword>
<dbReference type="Proteomes" id="UP000282574">
    <property type="component" value="Unassembled WGS sequence"/>
</dbReference>
<evidence type="ECO:0008006" key="4">
    <source>
        <dbReference type="Google" id="ProtNLM"/>
    </source>
</evidence>
<feature type="compositionally biased region" description="Basic and acidic residues" evidence="1">
    <location>
        <begin position="54"/>
        <end position="64"/>
    </location>
</feature>
<proteinExistence type="predicted"/>
<dbReference type="EMBL" id="RSCK01000058">
    <property type="protein sequence ID" value="RUT07991.1"/>
    <property type="molecule type" value="Genomic_DNA"/>
</dbReference>
<protein>
    <recommendedName>
        <fullName evidence="4">HigA2-like helix-turn-helix domain-containing protein</fullName>
    </recommendedName>
</protein>
<feature type="region of interest" description="Disordered" evidence="1">
    <location>
        <begin position="45"/>
        <end position="64"/>
    </location>
</feature>
<evidence type="ECO:0000313" key="3">
    <source>
        <dbReference type="Proteomes" id="UP000282574"/>
    </source>
</evidence>
<reference evidence="2 3" key="1">
    <citation type="journal article" date="2019" name="Genome Biol. Evol.">
        <title>Day and night: Metabolic profiles and evolutionary relationships of six axenic non-marine cyanobacteria.</title>
        <authorList>
            <person name="Will S.E."/>
            <person name="Henke P."/>
            <person name="Boedeker C."/>
            <person name="Huang S."/>
            <person name="Brinkmann H."/>
            <person name="Rohde M."/>
            <person name="Jarek M."/>
            <person name="Friedl T."/>
            <person name="Seufert S."/>
            <person name="Schumacher M."/>
            <person name="Overmann J."/>
            <person name="Neumann-Schaal M."/>
            <person name="Petersen J."/>
        </authorList>
    </citation>
    <scope>NUCLEOTIDE SEQUENCE [LARGE SCALE GENOMIC DNA]</scope>
    <source>
        <strain evidence="2 3">SAG 39.79</strain>
    </source>
</reference>
<comment type="caution">
    <text evidence="2">The sequence shown here is derived from an EMBL/GenBank/DDBJ whole genome shotgun (WGS) entry which is preliminary data.</text>
</comment>
<name>A0AB37UDX0_9CYAN</name>
<evidence type="ECO:0000256" key="1">
    <source>
        <dbReference type="SAM" id="MobiDB-lite"/>
    </source>
</evidence>
<sequence>MRSLADPDELNKRAIAALKRSIGLTLLERLEDELDIKTTSQIAKFKPRQQSQLIDERQRLTTDR</sequence>
<dbReference type="AlphaFoldDB" id="A0AB37UDX0"/>